<dbReference type="Pfam" id="PF10117">
    <property type="entry name" value="McrBC"/>
    <property type="match status" value="1"/>
</dbReference>
<dbReference type="Proteomes" id="UP000199227">
    <property type="component" value="Unassembled WGS sequence"/>
</dbReference>
<evidence type="ECO:0000313" key="2">
    <source>
        <dbReference type="Proteomes" id="UP000199227"/>
    </source>
</evidence>
<dbReference type="RefSeq" id="WP_092913877.1">
    <property type="nucleotide sequence ID" value="NZ_FOXB01000046.1"/>
</dbReference>
<accession>A0A1I5TPA0</accession>
<dbReference type="InterPro" id="IPR019292">
    <property type="entry name" value="McrC"/>
</dbReference>
<gene>
    <name evidence="1" type="ORF">SAMN05216234_14620</name>
</gene>
<dbReference type="AlphaFoldDB" id="A0A1I5TPA0"/>
<evidence type="ECO:0000313" key="1">
    <source>
        <dbReference type="EMBL" id="SFP84869.1"/>
    </source>
</evidence>
<name>A0A1I5TPA0_9BACT</name>
<keyword evidence="2" id="KW-1185">Reference proteome</keyword>
<dbReference type="OrthoDB" id="307209at2"/>
<organism evidence="1 2">
    <name type="scientific">Hydrogenimonas thermophila</name>
    <dbReference type="NCBI Taxonomy" id="223786"/>
    <lineage>
        <taxon>Bacteria</taxon>
        <taxon>Pseudomonadati</taxon>
        <taxon>Campylobacterota</taxon>
        <taxon>Epsilonproteobacteria</taxon>
        <taxon>Campylobacterales</taxon>
        <taxon>Hydrogenimonadaceae</taxon>
        <taxon>Hydrogenimonas</taxon>
    </lineage>
</organism>
<dbReference type="STRING" id="223786.SAMN05216234_14620"/>
<reference evidence="1 2" key="1">
    <citation type="submission" date="2016-10" db="EMBL/GenBank/DDBJ databases">
        <authorList>
            <person name="de Groot N.N."/>
        </authorList>
    </citation>
    <scope>NUCLEOTIDE SEQUENCE [LARGE SCALE GENOMIC DNA]</scope>
    <source>
        <strain evidence="1 2">EP1-55-1</strain>
    </source>
</reference>
<dbReference type="PANTHER" id="PTHR38733">
    <property type="entry name" value="PROTEIN MCRC"/>
    <property type="match status" value="1"/>
</dbReference>
<dbReference type="EMBL" id="FOXB01000046">
    <property type="protein sequence ID" value="SFP84869.1"/>
    <property type="molecule type" value="Genomic_DNA"/>
</dbReference>
<sequence>MHKHITLKEYGYIFIGEKDLDKTKIAVNKTTFEQIESFILKNSDSVQYLKIGQNRHHKFLQAQNYVGVIQIKDGTTIEILPKISDLEDEELKEILLRMLKTLKNSPFKNFNMAHLKKCKMPLLEIFISMFLDELSHLLKRGIKSDYILKEENLRFLKGKLKIGEQIKKNFIHKERFFVEYDEFISDRVENRLIKTTLRYLYKKSRSNRNQQRIREFLFVFDDVGVSHHIKTDFAKVKLNRQMKDYEQVLLWCKTFLLGNSFSPYKGDDVAFALLFDMNLLFESYVGDYLKRSGLDVSLQDRGKYLVEDPKTFTLKPDIVINKDKEDMIIADTKWKILSEEKTNNGISQADMYQLYAYGTKYKNCKKLFLIYPKDKDIKNNYCYKFKNELNLQILFFDLIDKNNIEFYENFENLT</sequence>
<proteinExistence type="predicted"/>
<dbReference type="PANTHER" id="PTHR38733:SF1">
    <property type="entry name" value="TYPE IV METHYL-DIRECTED RESTRICTION ENZYME ECOKMCRBC"/>
    <property type="match status" value="1"/>
</dbReference>
<protein>
    <submittedName>
        <fullName evidence="1">5-methylcytosine-specific restriction enzyme subunit McrC</fullName>
    </submittedName>
</protein>